<evidence type="ECO:0000313" key="1">
    <source>
        <dbReference type="EMBL" id="CAE0303071.1"/>
    </source>
</evidence>
<reference evidence="1" key="1">
    <citation type="submission" date="2021-01" db="EMBL/GenBank/DDBJ databases">
        <authorList>
            <person name="Corre E."/>
            <person name="Pelletier E."/>
            <person name="Niang G."/>
            <person name="Scheremetjew M."/>
            <person name="Finn R."/>
            <person name="Kale V."/>
            <person name="Holt S."/>
            <person name="Cochrane G."/>
            <person name="Meng A."/>
            <person name="Brown T."/>
            <person name="Cohen L."/>
        </authorList>
    </citation>
    <scope>NUCLEOTIDE SEQUENCE</scope>
    <source>
        <strain evidence="1">CCAP 955/1</strain>
    </source>
</reference>
<organism evidence="1">
    <name type="scientific">Spumella elongata</name>
    <dbReference type="NCBI Taxonomy" id="89044"/>
    <lineage>
        <taxon>Eukaryota</taxon>
        <taxon>Sar</taxon>
        <taxon>Stramenopiles</taxon>
        <taxon>Ochrophyta</taxon>
        <taxon>Chrysophyceae</taxon>
        <taxon>Chromulinales</taxon>
        <taxon>Chromulinaceae</taxon>
        <taxon>Spumella</taxon>
    </lineage>
</organism>
<name>A0A7S3HRF6_9STRA</name>
<protein>
    <submittedName>
        <fullName evidence="1">Uncharacterized protein</fullName>
    </submittedName>
</protein>
<sequence>MSEYLLSELSSRWIYCRQLSVAVKLFQFGMALHSDFGSYRVELVVKLFDRIIDLHNFQFVLMHLNAHEHAAICARIGYLNFFNPSFVTGGIQLDISRWDERQLVKMLIHLSIVEPGENFRNEEYAFDRSHLPMPGWELKVTWLQEQSLPNKGVLSLEVYAGEGMNLDDCSVNRRVRSLMMSLVLVRQRDVYEEVLRDQEKSNAMQRGVMSSISIKENRLEYGKRDRLAAHSPAHHGQAGTGKHTSHHHAIAALDTHHASLTPHLAHVAKSSQSEQHTKSGNSVTFAKDMVSITEDVTELGNTDDAEEDECILYDTVMHLAYPQLSSLENYESKEAYNSHPATVAMLTKMATTGANRQKSDEPIFVGLQQSGSSCKFMKTYRLDDLHAELRARTGITWTYAPIQSNKPATGRTSQK</sequence>
<dbReference type="EMBL" id="HBIC01062220">
    <property type="protein sequence ID" value="CAE0303071.1"/>
    <property type="molecule type" value="Transcribed_RNA"/>
</dbReference>
<accession>A0A7S3HRF6</accession>
<gene>
    <name evidence="1" type="ORF">SELO1098_LOCUS31929</name>
</gene>
<proteinExistence type="predicted"/>
<dbReference type="AlphaFoldDB" id="A0A7S3HRF6"/>